<dbReference type="Pfam" id="PF00149">
    <property type="entry name" value="Metallophos"/>
    <property type="match status" value="1"/>
</dbReference>
<dbReference type="GO" id="GO:0005737">
    <property type="term" value="C:cytoplasm"/>
    <property type="evidence" value="ECO:0007669"/>
    <property type="project" value="TreeGrafter"/>
</dbReference>
<dbReference type="OrthoDB" id="9807890at2"/>
<dbReference type="Gene3D" id="3.60.21.10">
    <property type="match status" value="1"/>
</dbReference>
<evidence type="ECO:0000313" key="3">
    <source>
        <dbReference type="Proteomes" id="UP000219353"/>
    </source>
</evidence>
<name>A0A285JG81_9GAMM</name>
<accession>A0A285JG81</accession>
<protein>
    <submittedName>
        <fullName evidence="2">Calcineurin-like phosphoesterase</fullName>
    </submittedName>
</protein>
<proteinExistence type="predicted"/>
<keyword evidence="3" id="KW-1185">Reference proteome</keyword>
<dbReference type="RefSeq" id="WP_097112579.1">
    <property type="nucleotide sequence ID" value="NZ_OBEB01000008.1"/>
</dbReference>
<dbReference type="Proteomes" id="UP000219353">
    <property type="component" value="Unassembled WGS sequence"/>
</dbReference>
<dbReference type="EMBL" id="OBEB01000008">
    <property type="protein sequence ID" value="SNY58396.1"/>
    <property type="molecule type" value="Genomic_DNA"/>
</dbReference>
<dbReference type="SUPFAM" id="SSF56300">
    <property type="entry name" value="Metallo-dependent phosphatases"/>
    <property type="match status" value="1"/>
</dbReference>
<dbReference type="GO" id="GO:0016791">
    <property type="term" value="F:phosphatase activity"/>
    <property type="evidence" value="ECO:0007669"/>
    <property type="project" value="TreeGrafter"/>
</dbReference>
<evidence type="ECO:0000313" key="2">
    <source>
        <dbReference type="EMBL" id="SNY58396.1"/>
    </source>
</evidence>
<dbReference type="AlphaFoldDB" id="A0A285JG81"/>
<gene>
    <name evidence="2" type="ORF">SAMN06297280_3388</name>
</gene>
<dbReference type="PANTHER" id="PTHR42850">
    <property type="entry name" value="METALLOPHOSPHOESTERASE"/>
    <property type="match status" value="1"/>
</dbReference>
<dbReference type="InterPro" id="IPR004843">
    <property type="entry name" value="Calcineurin-like_PHP"/>
</dbReference>
<dbReference type="InterPro" id="IPR050126">
    <property type="entry name" value="Ap4A_hydrolase"/>
</dbReference>
<dbReference type="InterPro" id="IPR029052">
    <property type="entry name" value="Metallo-depent_PP-like"/>
</dbReference>
<evidence type="ECO:0000259" key="1">
    <source>
        <dbReference type="Pfam" id="PF00149"/>
    </source>
</evidence>
<reference evidence="3" key="1">
    <citation type="submission" date="2017-09" db="EMBL/GenBank/DDBJ databases">
        <authorList>
            <person name="Varghese N."/>
            <person name="Submissions S."/>
        </authorList>
    </citation>
    <scope>NUCLEOTIDE SEQUENCE [LARGE SCALE GENOMIC DNA]</scope>
    <source>
        <strain evidence="3">CGMCC 1.12461</strain>
    </source>
</reference>
<feature type="domain" description="Calcineurin-like phosphoesterase" evidence="1">
    <location>
        <begin position="4"/>
        <end position="130"/>
    </location>
</feature>
<sequence length="281" mass="32330">MYDIIGDIHGHADELELLLAKLDYQRIDGVWQHAERTLISVGDLIDRGPQQKRTVDILKSMAEHGAAHVIQGNHEFNAVAFATVDEQGEPLRPHTKKNQEQHQKFLLVAQSDPAWYQQTIEWFKSLPILLELADFRVVHACWHPESIAVLKQYANDNFVLHEDAWIAANQDGHPLYTALEVLMKGWEIQLPDGCSFLDFANHPRNKIRTRWWLQHAADYQQFAISVPDITMLPKKQVDNKLMVGYDNNKPLFIGHYWLEGIPCCLSEHIACLDWSVTERGL</sequence>
<dbReference type="PANTHER" id="PTHR42850:SF7">
    <property type="entry name" value="BIS(5'-NUCLEOSYL)-TETRAPHOSPHATASE PRPE [ASYMMETRICAL]"/>
    <property type="match status" value="1"/>
</dbReference>
<organism evidence="2 3">
    <name type="scientific">Arsukibacterium tuosuense</name>
    <dbReference type="NCBI Taxonomy" id="1323745"/>
    <lineage>
        <taxon>Bacteria</taxon>
        <taxon>Pseudomonadati</taxon>
        <taxon>Pseudomonadota</taxon>
        <taxon>Gammaproteobacteria</taxon>
        <taxon>Chromatiales</taxon>
        <taxon>Chromatiaceae</taxon>
        <taxon>Arsukibacterium</taxon>
    </lineage>
</organism>